<gene>
    <name evidence="1" type="ORF">UFOVP143_30</name>
</gene>
<sequence>MLTTKEKAEKRRIDRKVASSKATRKEVLRGMDLLRKAGLPVLERMLGDLFKPVEG</sequence>
<protein>
    <submittedName>
        <fullName evidence="1">Uncharacterized protein</fullName>
    </submittedName>
</protein>
<accession>A0A6J7VLX5</accession>
<dbReference type="EMBL" id="LR798191">
    <property type="protein sequence ID" value="CAB5079565.1"/>
    <property type="molecule type" value="Genomic_DNA"/>
</dbReference>
<evidence type="ECO:0000313" key="1">
    <source>
        <dbReference type="EMBL" id="CAB5079565.1"/>
    </source>
</evidence>
<name>A0A6J7VLX5_9CAUD</name>
<organism evidence="1">
    <name type="scientific">uncultured Caudovirales phage</name>
    <dbReference type="NCBI Taxonomy" id="2100421"/>
    <lineage>
        <taxon>Viruses</taxon>
        <taxon>Duplodnaviria</taxon>
        <taxon>Heunggongvirae</taxon>
        <taxon>Uroviricota</taxon>
        <taxon>Caudoviricetes</taxon>
        <taxon>Peduoviridae</taxon>
        <taxon>Maltschvirus</taxon>
        <taxon>Maltschvirus maltsch</taxon>
    </lineage>
</organism>
<reference evidence="1" key="1">
    <citation type="submission" date="2020-05" db="EMBL/GenBank/DDBJ databases">
        <authorList>
            <person name="Chiriac C."/>
            <person name="Salcher M."/>
            <person name="Ghai R."/>
            <person name="Kavagutti S V."/>
        </authorList>
    </citation>
    <scope>NUCLEOTIDE SEQUENCE</scope>
</reference>
<proteinExistence type="predicted"/>